<evidence type="ECO:0000256" key="4">
    <source>
        <dbReference type="ARBA" id="ARBA00023136"/>
    </source>
</evidence>
<dbReference type="PANTHER" id="PTHR31444">
    <property type="entry name" value="OS11G0490100 PROTEIN"/>
    <property type="match status" value="1"/>
</dbReference>
<evidence type="ECO:0008006" key="7">
    <source>
        <dbReference type="Google" id="ProtNLM"/>
    </source>
</evidence>
<organism evidence="5 6">
    <name type="scientific">Urochloa decumbens</name>
    <dbReference type="NCBI Taxonomy" id="240449"/>
    <lineage>
        <taxon>Eukaryota</taxon>
        <taxon>Viridiplantae</taxon>
        <taxon>Streptophyta</taxon>
        <taxon>Embryophyta</taxon>
        <taxon>Tracheophyta</taxon>
        <taxon>Spermatophyta</taxon>
        <taxon>Magnoliopsida</taxon>
        <taxon>Liliopsida</taxon>
        <taxon>Poales</taxon>
        <taxon>Poaceae</taxon>
        <taxon>PACMAD clade</taxon>
        <taxon>Panicoideae</taxon>
        <taxon>Panicodae</taxon>
        <taxon>Paniceae</taxon>
        <taxon>Melinidinae</taxon>
        <taxon>Urochloa</taxon>
    </lineage>
</organism>
<dbReference type="Pfam" id="PF21729">
    <property type="entry name" value="IRX15_IRX15L_GXM"/>
    <property type="match status" value="1"/>
</dbReference>
<proteinExistence type="predicted"/>
<evidence type="ECO:0000313" key="5">
    <source>
        <dbReference type="EMBL" id="CAL4994340.1"/>
    </source>
</evidence>
<keyword evidence="4" id="KW-0472">Membrane</keyword>
<accession>A0ABC9B5N2</accession>
<keyword evidence="2" id="KW-0812">Transmembrane</keyword>
<sequence length="309" mass="32261">MTSPMFARKAKLKTHLVSAKAKLKLHVTPRRIVLLAAATFSAFLVLSTIRTLHRAAPRRTATTTNAAVSLPVAVVECAGGKAAAVPATVAVALVHYATFGETPRHTEEEAGAAARVLAARAPCNLLVFGLGPAAALWAALNHGGRTLFLDTDTGGRIAAARAAHPAGAGELHAHPVAFRTAAITDELLALRNSSDCVAAAAKPLSPENVERSACALAPRGLPAAFYEAEWDVIVVEAPVPGAIYTAAVAARARRPGTTDVLVHGVDGAAEEGFVRAFLCEGYVKEEAGRLRHFAIPSHRDDKEAMPFCP</sequence>
<dbReference type="NCBIfam" id="TIGR01627">
    <property type="entry name" value="A_thal_3515"/>
    <property type="match status" value="1"/>
</dbReference>
<dbReference type="GO" id="GO:0071554">
    <property type="term" value="P:cell wall organization or biogenesis"/>
    <property type="evidence" value="ECO:0007669"/>
    <property type="project" value="UniProtKB-ARBA"/>
</dbReference>
<gene>
    <name evidence="5" type="ORF">URODEC1_LOCUS61884</name>
</gene>
<keyword evidence="6" id="KW-1185">Reference proteome</keyword>
<reference evidence="5" key="1">
    <citation type="submission" date="2024-10" db="EMBL/GenBank/DDBJ databases">
        <authorList>
            <person name="Ryan C."/>
        </authorList>
    </citation>
    <scope>NUCLEOTIDE SEQUENCE [LARGE SCALE GENOMIC DNA]</scope>
</reference>
<protein>
    <recommendedName>
        <fullName evidence="7">Polysaccharide biosynthesis domain-containing protein</fullName>
    </recommendedName>
</protein>
<dbReference type="InterPro" id="IPR006514">
    <property type="entry name" value="IRX15/GXM/AGM"/>
</dbReference>
<evidence type="ECO:0000313" key="6">
    <source>
        <dbReference type="Proteomes" id="UP001497457"/>
    </source>
</evidence>
<dbReference type="Proteomes" id="UP001497457">
    <property type="component" value="Chromosome 24b"/>
</dbReference>
<name>A0ABC9B5N2_9POAL</name>
<evidence type="ECO:0000256" key="2">
    <source>
        <dbReference type="ARBA" id="ARBA00022692"/>
    </source>
</evidence>
<dbReference type="EMBL" id="OZ075134">
    <property type="protein sequence ID" value="CAL4994340.1"/>
    <property type="molecule type" value="Genomic_DNA"/>
</dbReference>
<keyword evidence="3" id="KW-1133">Transmembrane helix</keyword>
<evidence type="ECO:0000256" key="3">
    <source>
        <dbReference type="ARBA" id="ARBA00022989"/>
    </source>
</evidence>
<dbReference type="GO" id="GO:0000139">
    <property type="term" value="C:Golgi membrane"/>
    <property type="evidence" value="ECO:0007669"/>
    <property type="project" value="UniProtKB-SubCell"/>
</dbReference>
<dbReference type="AlphaFoldDB" id="A0ABC9B5N2"/>
<evidence type="ECO:0000256" key="1">
    <source>
        <dbReference type="ARBA" id="ARBA00004194"/>
    </source>
</evidence>
<comment type="subcellular location">
    <subcellularLocation>
        <location evidence="1">Golgi apparatus membrane</location>
        <topology evidence="1">Single-pass membrane protein</topology>
    </subcellularLocation>
</comment>